<dbReference type="Pfam" id="PF01195">
    <property type="entry name" value="Pept_tRNA_hydro"/>
    <property type="match status" value="1"/>
</dbReference>
<dbReference type="Proteomes" id="UP000800041">
    <property type="component" value="Unassembled WGS sequence"/>
</dbReference>
<evidence type="ECO:0000256" key="4">
    <source>
        <dbReference type="ARBA" id="ARBA00022884"/>
    </source>
</evidence>
<accession>A0A6G1GJ95</accession>
<dbReference type="EMBL" id="ML977210">
    <property type="protein sequence ID" value="KAF1981023.1"/>
    <property type="molecule type" value="Genomic_DNA"/>
</dbReference>
<dbReference type="SUPFAM" id="SSF53178">
    <property type="entry name" value="Peptidyl-tRNA hydrolase-like"/>
    <property type="match status" value="1"/>
</dbReference>
<evidence type="ECO:0000256" key="1">
    <source>
        <dbReference type="ARBA" id="ARBA00013260"/>
    </source>
</evidence>
<keyword evidence="8" id="KW-1185">Reference proteome</keyword>
<dbReference type="PROSITE" id="PS01196">
    <property type="entry name" value="PEPT_TRNA_HYDROL_2"/>
    <property type="match status" value="1"/>
</dbReference>
<dbReference type="InterPro" id="IPR001328">
    <property type="entry name" value="Pept_tRNA_hydro"/>
</dbReference>
<gene>
    <name evidence="7" type="ORF">K402DRAFT_398895</name>
</gene>
<dbReference type="PANTHER" id="PTHR17224:SF1">
    <property type="entry name" value="PEPTIDYL-TRNA HYDROLASE"/>
    <property type="match status" value="1"/>
</dbReference>
<dbReference type="InterPro" id="IPR036416">
    <property type="entry name" value="Pept_tRNA_hydro_sf"/>
</dbReference>
<keyword evidence="4" id="KW-0694">RNA-binding</keyword>
<name>A0A6G1GJ95_9PEZI</name>
<dbReference type="EC" id="3.1.1.29" evidence="1"/>
<organism evidence="7 8">
    <name type="scientific">Aulographum hederae CBS 113979</name>
    <dbReference type="NCBI Taxonomy" id="1176131"/>
    <lineage>
        <taxon>Eukaryota</taxon>
        <taxon>Fungi</taxon>
        <taxon>Dikarya</taxon>
        <taxon>Ascomycota</taxon>
        <taxon>Pezizomycotina</taxon>
        <taxon>Dothideomycetes</taxon>
        <taxon>Pleosporomycetidae</taxon>
        <taxon>Aulographales</taxon>
        <taxon>Aulographaceae</taxon>
    </lineage>
</organism>
<evidence type="ECO:0000256" key="3">
    <source>
        <dbReference type="ARBA" id="ARBA00022801"/>
    </source>
</evidence>
<dbReference type="GO" id="GO:0004045">
    <property type="term" value="F:peptidyl-tRNA hydrolase activity"/>
    <property type="evidence" value="ECO:0007669"/>
    <property type="project" value="UniProtKB-EC"/>
</dbReference>
<evidence type="ECO:0000313" key="8">
    <source>
        <dbReference type="Proteomes" id="UP000800041"/>
    </source>
</evidence>
<dbReference type="GO" id="GO:0000049">
    <property type="term" value="F:tRNA binding"/>
    <property type="evidence" value="ECO:0007669"/>
    <property type="project" value="UniProtKB-KW"/>
</dbReference>
<dbReference type="InterPro" id="IPR018171">
    <property type="entry name" value="Pept_tRNA_hydro_CS"/>
</dbReference>
<keyword evidence="3 7" id="KW-0378">Hydrolase</keyword>
<reference evidence="7" key="1">
    <citation type="journal article" date="2020" name="Stud. Mycol.">
        <title>101 Dothideomycetes genomes: a test case for predicting lifestyles and emergence of pathogens.</title>
        <authorList>
            <person name="Haridas S."/>
            <person name="Albert R."/>
            <person name="Binder M."/>
            <person name="Bloem J."/>
            <person name="Labutti K."/>
            <person name="Salamov A."/>
            <person name="Andreopoulos B."/>
            <person name="Baker S."/>
            <person name="Barry K."/>
            <person name="Bills G."/>
            <person name="Bluhm B."/>
            <person name="Cannon C."/>
            <person name="Castanera R."/>
            <person name="Culley D."/>
            <person name="Daum C."/>
            <person name="Ezra D."/>
            <person name="Gonzalez J."/>
            <person name="Henrissat B."/>
            <person name="Kuo A."/>
            <person name="Liang C."/>
            <person name="Lipzen A."/>
            <person name="Lutzoni F."/>
            <person name="Magnuson J."/>
            <person name="Mondo S."/>
            <person name="Nolan M."/>
            <person name="Ohm R."/>
            <person name="Pangilinan J."/>
            <person name="Park H.-J."/>
            <person name="Ramirez L."/>
            <person name="Alfaro M."/>
            <person name="Sun H."/>
            <person name="Tritt A."/>
            <person name="Yoshinaga Y."/>
            <person name="Zwiers L.-H."/>
            <person name="Turgeon B."/>
            <person name="Goodwin S."/>
            <person name="Spatafora J."/>
            <person name="Crous P."/>
            <person name="Grigoriev I."/>
        </authorList>
    </citation>
    <scope>NUCLEOTIDE SEQUENCE</scope>
    <source>
        <strain evidence="7">CBS 113979</strain>
    </source>
</reference>
<protein>
    <recommendedName>
        <fullName evidence="1">peptidyl-tRNA hydrolase</fullName>
        <ecNumber evidence="1">3.1.1.29</ecNumber>
    </recommendedName>
</protein>
<feature type="region of interest" description="Disordered" evidence="6">
    <location>
        <begin position="45"/>
        <end position="84"/>
    </location>
</feature>
<proteinExistence type="inferred from homology"/>
<dbReference type="Gene3D" id="3.40.50.1470">
    <property type="entry name" value="Peptidyl-tRNA hydrolase"/>
    <property type="match status" value="1"/>
</dbReference>
<evidence type="ECO:0000256" key="2">
    <source>
        <dbReference type="ARBA" id="ARBA00022555"/>
    </source>
</evidence>
<dbReference type="OrthoDB" id="1711136at2759"/>
<evidence type="ECO:0000256" key="6">
    <source>
        <dbReference type="SAM" id="MobiDB-lite"/>
    </source>
</evidence>
<keyword evidence="2" id="KW-0820">tRNA-binding</keyword>
<sequence>MFFSSPPSHPLLLASIGNPRPYKTTLHSAGHLVLEALHTRLPQPFSPFSPDRAYPKGVISRPEKRPGPQYNPLHGLLGSGVGEKEGEEKKLEVRRLDDPFLLWQSGLLMNVSGEGVSAAWRGFKREVGADKSPAPILVVLHDELEKPLGSLTVRDGLLSPKGHNGLKSIAKHLPGEKYVRIGIGIGRPKSRDPEEVSRYVLRKCTDREYQVLVGKEIGLGVLEKVREIGTGKVPWK</sequence>
<dbReference type="AlphaFoldDB" id="A0A6G1GJ95"/>
<comment type="similarity">
    <text evidence="5">Belongs to the PTH family.</text>
</comment>
<evidence type="ECO:0000313" key="7">
    <source>
        <dbReference type="EMBL" id="KAF1981023.1"/>
    </source>
</evidence>
<dbReference type="PANTHER" id="PTHR17224">
    <property type="entry name" value="PEPTIDYL-TRNA HYDROLASE"/>
    <property type="match status" value="1"/>
</dbReference>
<evidence type="ECO:0000256" key="5">
    <source>
        <dbReference type="ARBA" id="ARBA00038063"/>
    </source>
</evidence>